<dbReference type="GeneID" id="36537991"/>
<dbReference type="InterPro" id="IPR008547">
    <property type="entry name" value="DUF829_TMEM53"/>
</dbReference>
<organism evidence="2 3">
    <name type="scientific">Aspergillus novofumigatus (strain IBT 16806)</name>
    <dbReference type="NCBI Taxonomy" id="1392255"/>
    <lineage>
        <taxon>Eukaryota</taxon>
        <taxon>Fungi</taxon>
        <taxon>Dikarya</taxon>
        <taxon>Ascomycota</taxon>
        <taxon>Pezizomycotina</taxon>
        <taxon>Eurotiomycetes</taxon>
        <taxon>Eurotiomycetidae</taxon>
        <taxon>Eurotiales</taxon>
        <taxon>Aspergillaceae</taxon>
        <taxon>Aspergillus</taxon>
        <taxon>Aspergillus subgen. Fumigati</taxon>
    </lineage>
</organism>
<comment type="caution">
    <text evidence="2">The sequence shown here is derived from an EMBL/GenBank/DDBJ whole genome shotgun (WGS) entry which is preliminary data.</text>
</comment>
<evidence type="ECO:0000256" key="1">
    <source>
        <dbReference type="SAM" id="Phobius"/>
    </source>
</evidence>
<sequence>MHAFSNSSAVNLEACSLVWHSLQRSTGHPISAMPVQGLILDSTPGGDSFIREASRWTAGVVMGFAFLPKFLAKLVAAVIILLYFGVPSLFRMEVLPARGQRVFNTLEYIPINSARLYIYSDSDP</sequence>
<dbReference type="VEuPathDB" id="FungiDB:P174DRAFT_476038"/>
<proteinExistence type="predicted"/>
<dbReference type="Pfam" id="PF05705">
    <property type="entry name" value="DUF829"/>
    <property type="match status" value="1"/>
</dbReference>
<protein>
    <submittedName>
        <fullName evidence="2">Uncharacterized protein</fullName>
    </submittedName>
</protein>
<dbReference type="Proteomes" id="UP000234474">
    <property type="component" value="Unassembled WGS sequence"/>
</dbReference>
<feature type="transmembrane region" description="Helical" evidence="1">
    <location>
        <begin position="70"/>
        <end position="90"/>
    </location>
</feature>
<keyword evidence="1" id="KW-0472">Membrane</keyword>
<evidence type="ECO:0000313" key="3">
    <source>
        <dbReference type="Proteomes" id="UP000234474"/>
    </source>
</evidence>
<evidence type="ECO:0000313" key="2">
    <source>
        <dbReference type="EMBL" id="PKX96913.1"/>
    </source>
</evidence>
<accession>A0A2I1CH11</accession>
<keyword evidence="1" id="KW-0812">Transmembrane</keyword>
<dbReference type="AlphaFoldDB" id="A0A2I1CH11"/>
<name>A0A2I1CH11_ASPN1</name>
<dbReference type="EMBL" id="MSZS01000002">
    <property type="protein sequence ID" value="PKX96913.1"/>
    <property type="molecule type" value="Genomic_DNA"/>
</dbReference>
<reference evidence="3" key="1">
    <citation type="journal article" date="2018" name="Proc. Natl. Acad. Sci. U.S.A.">
        <title>Linking secondary metabolites to gene clusters through genome sequencing of six diverse Aspergillus species.</title>
        <authorList>
            <person name="Kaerboelling I."/>
            <person name="Vesth T.C."/>
            <person name="Frisvad J.C."/>
            <person name="Nybo J.L."/>
            <person name="Theobald S."/>
            <person name="Kuo A."/>
            <person name="Bowyer P."/>
            <person name="Matsuda Y."/>
            <person name="Mondo S."/>
            <person name="Lyhne E.K."/>
            <person name="Kogle M.E."/>
            <person name="Clum A."/>
            <person name="Lipzen A."/>
            <person name="Salamov A."/>
            <person name="Ngan C.Y."/>
            <person name="Daum C."/>
            <person name="Chiniquy J."/>
            <person name="Barry K."/>
            <person name="LaButti K."/>
            <person name="Haridas S."/>
            <person name="Simmons B.A."/>
            <person name="Magnuson J.K."/>
            <person name="Mortensen U.H."/>
            <person name="Larsen T.O."/>
            <person name="Grigoriev I.V."/>
            <person name="Baker S.E."/>
            <person name="Andersen M.R."/>
        </authorList>
    </citation>
    <scope>NUCLEOTIDE SEQUENCE [LARGE SCALE GENOMIC DNA]</scope>
    <source>
        <strain evidence="3">IBT 16806</strain>
    </source>
</reference>
<keyword evidence="1" id="KW-1133">Transmembrane helix</keyword>
<dbReference type="RefSeq" id="XP_024685508.1">
    <property type="nucleotide sequence ID" value="XM_024830662.1"/>
</dbReference>
<gene>
    <name evidence="2" type="ORF">P174DRAFT_476038</name>
</gene>
<dbReference type="OrthoDB" id="77878at2759"/>
<keyword evidence="3" id="KW-1185">Reference proteome</keyword>